<evidence type="ECO:0000313" key="3">
    <source>
        <dbReference type="Proteomes" id="UP000029859"/>
    </source>
</evidence>
<gene>
    <name evidence="2" type="ORF">LI82_09950</name>
</gene>
<keyword evidence="3" id="KW-1185">Reference proteome</keyword>
<feature type="domain" description="DUF22" evidence="1">
    <location>
        <begin position="6"/>
        <end position="110"/>
    </location>
</feature>
<evidence type="ECO:0000313" key="2">
    <source>
        <dbReference type="EMBL" id="KGK98055.1"/>
    </source>
</evidence>
<protein>
    <recommendedName>
        <fullName evidence="1">DUF22 domain-containing protein</fullName>
    </recommendedName>
</protein>
<dbReference type="InterPro" id="IPR002572">
    <property type="entry name" value="DUF22"/>
</dbReference>
<organism evidence="2 3">
    <name type="scientific">Methanococcoides methylutens</name>
    <dbReference type="NCBI Taxonomy" id="2226"/>
    <lineage>
        <taxon>Archaea</taxon>
        <taxon>Methanobacteriati</taxon>
        <taxon>Methanobacteriota</taxon>
        <taxon>Stenosarchaea group</taxon>
        <taxon>Methanomicrobia</taxon>
        <taxon>Methanosarcinales</taxon>
        <taxon>Methanosarcinaceae</taxon>
        <taxon>Methanococcoides</taxon>
    </lineage>
</organism>
<dbReference type="OrthoDB" id="144891at2157"/>
<reference evidence="2 3" key="1">
    <citation type="submission" date="2014-09" db="EMBL/GenBank/DDBJ databases">
        <title>Draft genome sequence of an obligately methylotrophic methanogen, Methanococcoides methylutens, isolated from marine sediment.</title>
        <authorList>
            <person name="Guan Y."/>
            <person name="Ngugi D.K."/>
            <person name="Blom J."/>
            <person name="Ali S."/>
            <person name="Ferry J.G."/>
            <person name="Stingl U."/>
        </authorList>
    </citation>
    <scope>NUCLEOTIDE SEQUENCE [LARGE SCALE GENOMIC DNA]</scope>
    <source>
        <strain evidence="2 3">DSM 2657</strain>
    </source>
</reference>
<comment type="caution">
    <text evidence="2">The sequence shown here is derived from an EMBL/GenBank/DDBJ whole genome shotgun (WGS) entry which is preliminary data.</text>
</comment>
<proteinExistence type="predicted"/>
<dbReference type="AlphaFoldDB" id="A0A099SYR8"/>
<accession>A0A099SYR8</accession>
<name>A0A099SYR8_METMT</name>
<evidence type="ECO:0000259" key="1">
    <source>
        <dbReference type="Pfam" id="PF01629"/>
    </source>
</evidence>
<dbReference type="Pfam" id="PF01629">
    <property type="entry name" value="DUF22"/>
    <property type="match status" value="1"/>
</dbReference>
<dbReference type="RefSeq" id="WP_048195289.1">
    <property type="nucleotide sequence ID" value="NZ_CAAGSM010000001.1"/>
</dbReference>
<dbReference type="EMBL" id="JRHO01000014">
    <property type="protein sequence ID" value="KGK98055.1"/>
    <property type="molecule type" value="Genomic_DNA"/>
</dbReference>
<sequence length="139" mass="15491">MSTETIQVVARKDGELISKKFKAAPYEFTIATRAKWGMMISEEDVELRAGEYKKIAIQEVTLDADTLAIPCAFTYHAVASVLKVASKEGNCLVEKPRTIKYVYVFGQETGKVRAGDLLGVLNIFPIMFTREAMKPVLIK</sequence>
<dbReference type="Proteomes" id="UP000029859">
    <property type="component" value="Unassembled WGS sequence"/>
</dbReference>